<feature type="compositionally biased region" description="Polar residues" evidence="1">
    <location>
        <begin position="234"/>
        <end position="254"/>
    </location>
</feature>
<protein>
    <submittedName>
        <fullName evidence="2">Uncharacterized protein</fullName>
    </submittedName>
</protein>
<feature type="region of interest" description="Disordered" evidence="1">
    <location>
        <begin position="298"/>
        <end position="487"/>
    </location>
</feature>
<feature type="region of interest" description="Disordered" evidence="1">
    <location>
        <begin position="1"/>
        <end position="255"/>
    </location>
</feature>
<dbReference type="AlphaFoldDB" id="A0A9P6QZQ7"/>
<dbReference type="EMBL" id="JAAAIN010001395">
    <property type="protein sequence ID" value="KAG0303523.1"/>
    <property type="molecule type" value="Genomic_DNA"/>
</dbReference>
<feature type="compositionally biased region" description="Gly residues" evidence="1">
    <location>
        <begin position="391"/>
        <end position="401"/>
    </location>
</feature>
<feature type="compositionally biased region" description="Low complexity" evidence="1">
    <location>
        <begin position="160"/>
        <end position="178"/>
    </location>
</feature>
<proteinExistence type="predicted"/>
<evidence type="ECO:0000313" key="2">
    <source>
        <dbReference type="EMBL" id="KAG0303523.1"/>
    </source>
</evidence>
<feature type="compositionally biased region" description="Basic residues" evidence="1">
    <location>
        <begin position="408"/>
        <end position="418"/>
    </location>
</feature>
<feature type="compositionally biased region" description="Low complexity" evidence="1">
    <location>
        <begin position="443"/>
        <end position="457"/>
    </location>
</feature>
<dbReference type="OrthoDB" id="2444153at2759"/>
<reference evidence="2" key="1">
    <citation type="journal article" date="2020" name="Fungal Divers.">
        <title>Resolving the Mortierellaceae phylogeny through synthesis of multi-gene phylogenetics and phylogenomics.</title>
        <authorList>
            <person name="Vandepol N."/>
            <person name="Liber J."/>
            <person name="Desiro A."/>
            <person name="Na H."/>
            <person name="Kennedy M."/>
            <person name="Barry K."/>
            <person name="Grigoriev I.V."/>
            <person name="Miller A.N."/>
            <person name="O'Donnell K."/>
            <person name="Stajich J.E."/>
            <person name="Bonito G."/>
        </authorList>
    </citation>
    <scope>NUCLEOTIDE SEQUENCE</scope>
    <source>
        <strain evidence="2">NVP60</strain>
    </source>
</reference>
<dbReference type="Proteomes" id="UP000823405">
    <property type="component" value="Unassembled WGS sequence"/>
</dbReference>
<evidence type="ECO:0000313" key="3">
    <source>
        <dbReference type="Proteomes" id="UP000823405"/>
    </source>
</evidence>
<feature type="compositionally biased region" description="Low complexity" evidence="1">
    <location>
        <begin position="470"/>
        <end position="487"/>
    </location>
</feature>
<accession>A0A9P6QZQ7</accession>
<gene>
    <name evidence="2" type="ORF">BGZ97_001866</name>
</gene>
<keyword evidence="3" id="KW-1185">Reference proteome</keyword>
<comment type="caution">
    <text evidence="2">The sequence shown here is derived from an EMBL/GenBank/DDBJ whole genome shotgun (WGS) entry which is preliminary data.</text>
</comment>
<organism evidence="2 3">
    <name type="scientific">Linnemannia gamsii</name>
    <dbReference type="NCBI Taxonomy" id="64522"/>
    <lineage>
        <taxon>Eukaryota</taxon>
        <taxon>Fungi</taxon>
        <taxon>Fungi incertae sedis</taxon>
        <taxon>Mucoromycota</taxon>
        <taxon>Mortierellomycotina</taxon>
        <taxon>Mortierellomycetes</taxon>
        <taxon>Mortierellales</taxon>
        <taxon>Mortierellaceae</taxon>
        <taxon>Linnemannia</taxon>
    </lineage>
</organism>
<feature type="compositionally biased region" description="Polar residues" evidence="1">
    <location>
        <begin position="356"/>
        <end position="382"/>
    </location>
</feature>
<feature type="compositionally biased region" description="Low complexity" evidence="1">
    <location>
        <begin position="205"/>
        <end position="218"/>
    </location>
</feature>
<name>A0A9P6QZQ7_9FUNG</name>
<evidence type="ECO:0000256" key="1">
    <source>
        <dbReference type="SAM" id="MobiDB-lite"/>
    </source>
</evidence>
<sequence>MFPRRKISSIDGDSDTVSELPSLMIRTRDLNRSSSSSGGGYSNKPRPVSGSSLEMDYDQQGAVGTAVAEASSPRSPRRTGAMSPAYQRKTSRGGMMTLNSVAEGGSSASDSPAPTARSPRGSAPMSMEEVVSWKPRSTFPQQQQHPRPFVPALDTKPLKPTRGSGLSSSTTLVPSSRTPHSAALLSQSPRALSPTYESLDHGVTHHQQFSSSSSSYRQHSSHPSDDTLIPSHLKNGSNMSTGSGYSGRTLSGYGQQLRRGITTMQVEEFDPSEDFPPSTPADLKSLDFEALLATAEREHQKGWDDLKLQKKVPGSSGGQPIIPPVFATLSPPTSFSSSSSQPSSSSPTFSPIQPLKITSSASKANRQFPSSSQQLAPPQRSSVAFDLGPSDDGGTGTGTGTGSDRSMRSKRVMKKKMSVIRLTGNGNGNIQGRREDDGVIRVSMSPTPYSPSNSPSPLMMHREREAVADSTQSSTSRSYSQQQQWRQ</sequence>
<feature type="compositionally biased region" description="Basic and acidic residues" evidence="1">
    <location>
        <begin position="298"/>
        <end position="308"/>
    </location>
</feature>
<feature type="compositionally biased region" description="Low complexity" evidence="1">
    <location>
        <begin position="330"/>
        <end position="354"/>
    </location>
</feature>